<feature type="transmembrane region" description="Helical" evidence="2">
    <location>
        <begin position="117"/>
        <end position="138"/>
    </location>
</feature>
<dbReference type="Pfam" id="PF26307">
    <property type="entry name" value="LUCA"/>
    <property type="match status" value="1"/>
</dbReference>
<evidence type="ECO:0000256" key="2">
    <source>
        <dbReference type="SAM" id="Phobius"/>
    </source>
</evidence>
<feature type="region of interest" description="Disordered" evidence="1">
    <location>
        <begin position="144"/>
        <end position="232"/>
    </location>
</feature>
<sequence length="232" mass="24803">MRRSVAVTWHLLSFLAAAALYFVFVMPRWWELLGSWPHGVGTAARVATGLLFALTALPVVLTLAKSRKPEFGTPQLALTLRNWSIIGHVAAGALIVITAITEIWLDLDTFGRGLFAVYGAAAAIALLGAAAFYLAYVAELPPPAPKPLKPKRERGRKNAVAPIEDEDSEADVEDSEADESDEATESAESDESDEETEADAAAATEDSESKDAKPGLRNRRPRKTSGASATEG</sequence>
<evidence type="ECO:0000313" key="3">
    <source>
        <dbReference type="EMBL" id="CAJ1494942.1"/>
    </source>
</evidence>
<keyword evidence="2" id="KW-0812">Transmembrane</keyword>
<reference evidence="3 4" key="1">
    <citation type="submission" date="2023-08" db="EMBL/GenBank/DDBJ databases">
        <authorList>
            <person name="Folkvardsen B D."/>
            <person name="Norman A."/>
        </authorList>
    </citation>
    <scope>NUCLEOTIDE SEQUENCE [LARGE SCALE GENOMIC DNA]</scope>
    <source>
        <strain evidence="3 4">Mu0053</strain>
    </source>
</reference>
<keyword evidence="4" id="KW-1185">Reference proteome</keyword>
<dbReference type="RefSeq" id="WP_308480584.1">
    <property type="nucleotide sequence ID" value="NZ_OY726397.1"/>
</dbReference>
<organism evidence="3 4">
    <name type="scientific">[Mycobacterium] burgundiense</name>
    <dbReference type="NCBI Taxonomy" id="3064286"/>
    <lineage>
        <taxon>Bacteria</taxon>
        <taxon>Bacillati</taxon>
        <taxon>Actinomycetota</taxon>
        <taxon>Actinomycetes</taxon>
        <taxon>Mycobacteriales</taxon>
        <taxon>Mycobacteriaceae</taxon>
        <taxon>Mycolicibacterium</taxon>
    </lineage>
</organism>
<dbReference type="EMBL" id="OY726397">
    <property type="protein sequence ID" value="CAJ1494942.1"/>
    <property type="molecule type" value="Genomic_DNA"/>
</dbReference>
<keyword evidence="2" id="KW-0472">Membrane</keyword>
<name>A0ABM9L904_9MYCO</name>
<feature type="compositionally biased region" description="Acidic residues" evidence="1">
    <location>
        <begin position="163"/>
        <end position="198"/>
    </location>
</feature>
<evidence type="ECO:0008006" key="5">
    <source>
        <dbReference type="Google" id="ProtNLM"/>
    </source>
</evidence>
<accession>A0ABM9L904</accession>
<gene>
    <name evidence="3" type="ORF">MU0053_000215</name>
</gene>
<dbReference type="Proteomes" id="UP001190465">
    <property type="component" value="Chromosome"/>
</dbReference>
<dbReference type="InterPro" id="IPR058689">
    <property type="entry name" value="LUCA"/>
</dbReference>
<feature type="transmembrane region" description="Helical" evidence="2">
    <location>
        <begin position="85"/>
        <end position="105"/>
    </location>
</feature>
<feature type="transmembrane region" description="Helical" evidence="2">
    <location>
        <begin position="43"/>
        <end position="64"/>
    </location>
</feature>
<evidence type="ECO:0000313" key="4">
    <source>
        <dbReference type="Proteomes" id="UP001190465"/>
    </source>
</evidence>
<evidence type="ECO:0000256" key="1">
    <source>
        <dbReference type="SAM" id="MobiDB-lite"/>
    </source>
</evidence>
<feature type="compositionally biased region" description="Basic residues" evidence="1">
    <location>
        <begin position="148"/>
        <end position="157"/>
    </location>
</feature>
<proteinExistence type="predicted"/>
<protein>
    <recommendedName>
        <fullName evidence="5">Transmembrane protein</fullName>
    </recommendedName>
</protein>
<keyword evidence="2" id="KW-1133">Transmembrane helix</keyword>